<dbReference type="AlphaFoldDB" id="A0A9W6TAD4"/>
<dbReference type="SMART" id="SM00343">
    <property type="entry name" value="ZnF_C2HC"/>
    <property type="match status" value="1"/>
</dbReference>
<proteinExistence type="predicted"/>
<dbReference type="SUPFAM" id="SSF57756">
    <property type="entry name" value="Retrovirus zinc finger-like domains"/>
    <property type="match status" value="1"/>
</dbReference>
<dbReference type="GO" id="GO:0008270">
    <property type="term" value="F:zinc ion binding"/>
    <property type="evidence" value="ECO:0007669"/>
    <property type="project" value="UniProtKB-KW"/>
</dbReference>
<evidence type="ECO:0000256" key="1">
    <source>
        <dbReference type="PROSITE-ProRule" id="PRU00047"/>
    </source>
</evidence>
<dbReference type="InterPro" id="IPR001878">
    <property type="entry name" value="Znf_CCHC"/>
</dbReference>
<name>A0A9W6TAD4_CANBO</name>
<keyword evidence="1" id="KW-0862">Zinc</keyword>
<dbReference type="EMBL" id="BSXN01005714">
    <property type="protein sequence ID" value="GME83164.1"/>
    <property type="molecule type" value="Genomic_DNA"/>
</dbReference>
<dbReference type="GO" id="GO:0003676">
    <property type="term" value="F:nucleic acid binding"/>
    <property type="evidence" value="ECO:0007669"/>
    <property type="project" value="InterPro"/>
</dbReference>
<dbReference type="Pfam" id="PF00098">
    <property type="entry name" value="zf-CCHC"/>
    <property type="match status" value="1"/>
</dbReference>
<organism evidence="3 4">
    <name type="scientific">Candida boidinii</name>
    <name type="common">Yeast</name>
    <dbReference type="NCBI Taxonomy" id="5477"/>
    <lineage>
        <taxon>Eukaryota</taxon>
        <taxon>Fungi</taxon>
        <taxon>Dikarya</taxon>
        <taxon>Ascomycota</taxon>
        <taxon>Saccharomycotina</taxon>
        <taxon>Pichiomycetes</taxon>
        <taxon>Pichiales</taxon>
        <taxon>Pichiaceae</taxon>
        <taxon>Ogataea</taxon>
        <taxon>Ogataea/Candida clade</taxon>
    </lineage>
</organism>
<protein>
    <submittedName>
        <fullName evidence="3">Unnamed protein product</fullName>
    </submittedName>
</protein>
<feature type="domain" description="CCHC-type" evidence="2">
    <location>
        <begin position="79"/>
        <end position="95"/>
    </location>
</feature>
<sequence length="110" mass="12575">MLVNFHPEIYYGLSRNTYKTIDDICSDAMKMDAICWRAGRLTSIQYAQRGKDKDGDMIMDVNSFRVKSKSKRNFNSELKCFRCGKPGHFKRDCPKAGPSVGRQSNRPADC</sequence>
<gene>
    <name evidence="3" type="ORF">Cboi02_000687100</name>
</gene>
<dbReference type="Proteomes" id="UP001165120">
    <property type="component" value="Unassembled WGS sequence"/>
</dbReference>
<keyword evidence="1" id="KW-0863">Zinc-finger</keyword>
<evidence type="ECO:0000259" key="2">
    <source>
        <dbReference type="PROSITE" id="PS50158"/>
    </source>
</evidence>
<evidence type="ECO:0000313" key="4">
    <source>
        <dbReference type="Proteomes" id="UP001165120"/>
    </source>
</evidence>
<keyword evidence="4" id="KW-1185">Reference proteome</keyword>
<reference evidence="3" key="1">
    <citation type="submission" date="2023-04" db="EMBL/GenBank/DDBJ databases">
        <title>Candida boidinii NBRC 10035.</title>
        <authorList>
            <person name="Ichikawa N."/>
            <person name="Sato H."/>
            <person name="Tonouchi N."/>
        </authorList>
    </citation>
    <scope>NUCLEOTIDE SEQUENCE</scope>
    <source>
        <strain evidence="3">NBRC 10035</strain>
    </source>
</reference>
<accession>A0A9W6TAD4</accession>
<dbReference type="PROSITE" id="PS50158">
    <property type="entry name" value="ZF_CCHC"/>
    <property type="match status" value="1"/>
</dbReference>
<dbReference type="InterPro" id="IPR036875">
    <property type="entry name" value="Znf_CCHC_sf"/>
</dbReference>
<dbReference type="Gene3D" id="4.10.60.10">
    <property type="entry name" value="Zinc finger, CCHC-type"/>
    <property type="match status" value="1"/>
</dbReference>
<comment type="caution">
    <text evidence="3">The sequence shown here is derived from an EMBL/GenBank/DDBJ whole genome shotgun (WGS) entry which is preliminary data.</text>
</comment>
<keyword evidence="1" id="KW-0479">Metal-binding</keyword>
<evidence type="ECO:0000313" key="3">
    <source>
        <dbReference type="EMBL" id="GME83164.1"/>
    </source>
</evidence>